<feature type="region of interest" description="Disordered" evidence="1">
    <location>
        <begin position="1"/>
        <end position="67"/>
    </location>
</feature>
<protein>
    <submittedName>
        <fullName evidence="2">Uncharacterized protein</fullName>
    </submittedName>
</protein>
<evidence type="ECO:0000256" key="1">
    <source>
        <dbReference type="SAM" id="MobiDB-lite"/>
    </source>
</evidence>
<gene>
    <name evidence="2" type="ORF">CFK38_01690</name>
</gene>
<sequence length="67" mass="6469">MSTPGEKWSTPGGGQSTPDEERSTAAPDDGPAEAGRGDAPAPLTSLSTLLGGSFEGGATCAADGTCD</sequence>
<name>A0A291GJZ9_9MICO</name>
<dbReference type="Proteomes" id="UP000218165">
    <property type="component" value="Chromosome"/>
</dbReference>
<proteinExistence type="predicted"/>
<evidence type="ECO:0000313" key="2">
    <source>
        <dbReference type="EMBL" id="ATG50376.1"/>
    </source>
</evidence>
<keyword evidence="3" id="KW-1185">Reference proteome</keyword>
<organism evidence="2 3">
    <name type="scientific">Brachybacterium vulturis</name>
    <dbReference type="NCBI Taxonomy" id="2017484"/>
    <lineage>
        <taxon>Bacteria</taxon>
        <taxon>Bacillati</taxon>
        <taxon>Actinomycetota</taxon>
        <taxon>Actinomycetes</taxon>
        <taxon>Micrococcales</taxon>
        <taxon>Dermabacteraceae</taxon>
        <taxon>Brachybacterium</taxon>
    </lineage>
</organism>
<dbReference type="RefSeq" id="WP_096801516.1">
    <property type="nucleotide sequence ID" value="NZ_CP023563.1"/>
</dbReference>
<feature type="compositionally biased region" description="Low complexity" evidence="1">
    <location>
        <begin position="39"/>
        <end position="52"/>
    </location>
</feature>
<reference evidence="3" key="1">
    <citation type="submission" date="2017-09" db="EMBL/GenBank/DDBJ databases">
        <title>Brachybacterium sp. VM2412.</title>
        <authorList>
            <person name="Tak E.J."/>
            <person name="Bae J.-W."/>
        </authorList>
    </citation>
    <scope>NUCLEOTIDE SEQUENCE [LARGE SCALE GENOMIC DNA]</scope>
    <source>
        <strain evidence="3">VM2412</strain>
    </source>
</reference>
<dbReference type="EMBL" id="CP023563">
    <property type="protein sequence ID" value="ATG50376.1"/>
    <property type="molecule type" value="Genomic_DNA"/>
</dbReference>
<dbReference type="AlphaFoldDB" id="A0A291GJZ9"/>
<evidence type="ECO:0000313" key="3">
    <source>
        <dbReference type="Proteomes" id="UP000218165"/>
    </source>
</evidence>
<accession>A0A291GJZ9</accession>
<dbReference type="KEGG" id="brz:CFK38_01690"/>